<dbReference type="PANTHER" id="PTHR13219">
    <property type="entry name" value="TRANSMEMBRANE PROTEIN 94"/>
    <property type="match status" value="1"/>
</dbReference>
<evidence type="ECO:0000256" key="2">
    <source>
        <dbReference type="SAM" id="Phobius"/>
    </source>
</evidence>
<evidence type="ECO:0000313" key="3">
    <source>
        <dbReference type="EMBL" id="KAJ1927998.1"/>
    </source>
</evidence>
<feature type="compositionally biased region" description="Pro residues" evidence="1">
    <location>
        <begin position="1"/>
        <end position="10"/>
    </location>
</feature>
<feature type="transmembrane region" description="Helical" evidence="2">
    <location>
        <begin position="1316"/>
        <end position="1337"/>
    </location>
</feature>
<dbReference type="GO" id="GO:0000166">
    <property type="term" value="F:nucleotide binding"/>
    <property type="evidence" value="ECO:0007669"/>
    <property type="project" value="InterPro"/>
</dbReference>
<keyword evidence="2" id="KW-0472">Membrane</keyword>
<dbReference type="SUPFAM" id="SSF81665">
    <property type="entry name" value="Calcium ATPase, transmembrane domain M"/>
    <property type="match status" value="1"/>
</dbReference>
<feature type="transmembrane region" description="Helical" evidence="2">
    <location>
        <begin position="1349"/>
        <end position="1365"/>
    </location>
</feature>
<accession>A0A9W8AC54</accession>
<gene>
    <name evidence="3" type="ORF">IWQ60_002461</name>
</gene>
<proteinExistence type="predicted"/>
<evidence type="ECO:0000313" key="4">
    <source>
        <dbReference type="Proteomes" id="UP001150569"/>
    </source>
</evidence>
<organism evidence="3 4">
    <name type="scientific">Tieghemiomyces parasiticus</name>
    <dbReference type="NCBI Taxonomy" id="78921"/>
    <lineage>
        <taxon>Eukaryota</taxon>
        <taxon>Fungi</taxon>
        <taxon>Fungi incertae sedis</taxon>
        <taxon>Zoopagomycota</taxon>
        <taxon>Kickxellomycotina</taxon>
        <taxon>Dimargaritomycetes</taxon>
        <taxon>Dimargaritales</taxon>
        <taxon>Dimargaritaceae</taxon>
        <taxon>Tieghemiomyces</taxon>
    </lineage>
</organism>
<dbReference type="Gene3D" id="1.20.1110.10">
    <property type="entry name" value="Calcium-transporting ATPase, transmembrane domain"/>
    <property type="match status" value="1"/>
</dbReference>
<feature type="transmembrane region" description="Helical" evidence="2">
    <location>
        <begin position="1177"/>
        <end position="1198"/>
    </location>
</feature>
<feature type="region of interest" description="Disordered" evidence="1">
    <location>
        <begin position="1"/>
        <end position="28"/>
    </location>
</feature>
<feature type="transmembrane region" description="Helical" evidence="2">
    <location>
        <begin position="1278"/>
        <end position="1304"/>
    </location>
</feature>
<keyword evidence="4" id="KW-1185">Reference proteome</keyword>
<protein>
    <recommendedName>
        <fullName evidence="5">Cation-transporting P-type ATPase C-terminal domain-containing protein</fullName>
    </recommendedName>
</protein>
<dbReference type="InterPro" id="IPR023298">
    <property type="entry name" value="ATPase_P-typ_TM_dom_sf"/>
</dbReference>
<feature type="transmembrane region" description="Helical" evidence="2">
    <location>
        <begin position="100"/>
        <end position="120"/>
    </location>
</feature>
<keyword evidence="2" id="KW-1133">Transmembrane helix</keyword>
<dbReference type="InterPro" id="IPR023299">
    <property type="entry name" value="ATPase_P-typ_cyto_dom_N"/>
</dbReference>
<feature type="transmembrane region" description="Helical" evidence="2">
    <location>
        <begin position="69"/>
        <end position="88"/>
    </location>
</feature>
<dbReference type="Proteomes" id="UP001150569">
    <property type="component" value="Unassembled WGS sequence"/>
</dbReference>
<comment type="caution">
    <text evidence="3">The sequence shown here is derived from an EMBL/GenBank/DDBJ whole genome shotgun (WGS) entry which is preliminary data.</text>
</comment>
<reference evidence="3" key="1">
    <citation type="submission" date="2022-07" db="EMBL/GenBank/DDBJ databases">
        <title>Phylogenomic reconstructions and comparative analyses of Kickxellomycotina fungi.</title>
        <authorList>
            <person name="Reynolds N.K."/>
            <person name="Stajich J.E."/>
            <person name="Barry K."/>
            <person name="Grigoriev I.V."/>
            <person name="Crous P."/>
            <person name="Smith M.E."/>
        </authorList>
    </citation>
    <scope>NUCLEOTIDE SEQUENCE</scope>
    <source>
        <strain evidence="3">RSA 861</strain>
    </source>
</reference>
<evidence type="ECO:0000256" key="1">
    <source>
        <dbReference type="SAM" id="MobiDB-lite"/>
    </source>
</evidence>
<dbReference type="Gene3D" id="3.40.1110.10">
    <property type="entry name" value="Calcium-transporting ATPase, cytoplasmic domain N"/>
    <property type="match status" value="1"/>
</dbReference>
<dbReference type="Gene3D" id="3.40.50.1000">
    <property type="entry name" value="HAD superfamily/HAD-like"/>
    <property type="match status" value="1"/>
</dbReference>
<feature type="transmembrane region" description="Helical" evidence="2">
    <location>
        <begin position="1223"/>
        <end position="1245"/>
    </location>
</feature>
<evidence type="ECO:0008006" key="5">
    <source>
        <dbReference type="Google" id="ProtNLM"/>
    </source>
</evidence>
<name>A0A9W8AC54_9FUNG</name>
<feature type="transmembrane region" description="Helical" evidence="2">
    <location>
        <begin position="435"/>
        <end position="457"/>
    </location>
</feature>
<dbReference type="SUPFAM" id="SSF81660">
    <property type="entry name" value="Metal cation-transporting ATPase, ATP-binding domain N"/>
    <property type="match status" value="1"/>
</dbReference>
<feature type="region of interest" description="Disordered" evidence="1">
    <location>
        <begin position="805"/>
        <end position="858"/>
    </location>
</feature>
<keyword evidence="2" id="KW-0812">Transmembrane</keyword>
<dbReference type="InterPro" id="IPR023214">
    <property type="entry name" value="HAD_sf"/>
</dbReference>
<dbReference type="PANTHER" id="PTHR13219:SF6">
    <property type="entry name" value="TRANSMEMBRANE PROTEIN 94"/>
    <property type="match status" value="1"/>
</dbReference>
<dbReference type="OrthoDB" id="5568754at2759"/>
<dbReference type="EMBL" id="JANBPT010000093">
    <property type="protein sequence ID" value="KAJ1927998.1"/>
    <property type="molecule type" value="Genomic_DNA"/>
</dbReference>
<feature type="transmembrane region" description="Helical" evidence="2">
    <location>
        <begin position="389"/>
        <end position="407"/>
    </location>
</feature>
<sequence>MRDAVPPPQPTGSATSPSLPQLGGADRPRVTNRSALHSIVTMMTRVCRSIPTRALYRHLETQWRTLQHLILAGMLFCVAALLSFFLYVRLAASVYQFRATAALVEVGVMLVFLAVNAGLLTREIRLSRQEWVQRVNALVRRIFRCDASDLDAVPFSITDSDCVDSAGAIHPTLTPLSPVAAGKALASPPAPASRASTTAYPEPADRAAFCLPTVQSVTEGGVHLGDNANGHALAKTPLNASVSAYSVIRDHELLLVPSALLCQGDYIVLDFGGSLPGDATYVGTWLNQTTVTDSYLVPYTASVGSDPRLRAGQIFTAAFLRTRGIPALAVPNDQLGAEPGRLLSCQHVFRLDVTPFADDLRSALAYEGCPNSVLDNQIVGVCRFLVHRVLFVCLGLAFAANSLRYALLDTSHHPAVPTLSAPNVPWGQGALEYLAAYQVYVLLPFCGLALPVLTVLARTYANAQILILLDALQRSKTDYEDADDIDEFDMEAPPPTKDITVPRAAVWRKFLQLLARSDFRNLSRSNRLVESLGNTTVICAVDRDGTVARSFPAVDQILFINPANTMISVDVVEDKIYSNGVAFEENGWERHLASLKPLGLNFLLNSNCGASAGRYRLDPHKRSNPLQGFCKIDAAQQTCLCRIGHEIGFTTEALASFTKHEQISVTAPYHPSVPVLASLQDPAVPSMVSTVYEEGRSGSYQLLSDGQVPLVLDLCSDFWDGEQIRPLTLSMKQEILELYQNALENDIQTVAFAYRPLDPCDLPGPGDPARVPPRRAHRAVCLELGPEDHQHSSWRWIYRQPAQPADSPASEVSGAPASPDLHSPASPGLAPLSAELSTPESEVAGTPAVNTDTAGWPSDPLPPRPVDLAGVHFTAAGRPYRTLVRDQIFLGLTTLCHVPKVDVCDVIEDLGLAGIRFVYFSQARERESKAFAERLGLATDWNSCILLSSDRPPGGTGLTAMSGALASDEGGDDANISGDQTGGDLTAFLPTGYLEDHDIKTQLPRGIANIRPHLADVDDIPLQVSLFAEADWEAIREMFRIYQEEGEVVCCIGSGLKASNPMNFATADFGIAIDPFPMGFRGMYRDDRSELSSPLVGLRDPRDVATSFLIGAGLISLPCSLAFQYDTSLYVLTQIIQEGRWLLACIRQGGCFLIGVHLASVFAVLLSYTFLLPPILLGFHILWILCFLVPLLGLPFLFTEHEPDIMTTMLAKNRIEAHNITRLFRYAVASFVPPVCLCVLTYLIALQALLGTGYHDLYTHFIRINWAALTRDSQWAVLYAQTLSSCVFVYYMVVLSASFLYRVHSIVDRPPWRNPCWPWTAAACLILQCAFATATLATGPADLIRRVPWYYYVVALVSPLILVPYQEFVKWHDRRHWTLFQKRSKLEFNTKLGLHSPI</sequence>
<feature type="transmembrane region" description="Helical" evidence="2">
    <location>
        <begin position="1150"/>
        <end position="1171"/>
    </location>
</feature>
<dbReference type="InterPro" id="IPR039720">
    <property type="entry name" value="TMEM94"/>
</dbReference>